<keyword evidence="1" id="KW-0472">Membrane</keyword>
<keyword evidence="3" id="KW-1185">Reference proteome</keyword>
<comment type="caution">
    <text evidence="2">The sequence shown here is derived from an EMBL/GenBank/DDBJ whole genome shotgun (WGS) entry which is preliminary data.</text>
</comment>
<feature type="transmembrane region" description="Helical" evidence="1">
    <location>
        <begin position="117"/>
        <end position="137"/>
    </location>
</feature>
<accession>A0ABS9QA93</accession>
<dbReference type="Proteomes" id="UP001201701">
    <property type="component" value="Unassembled WGS sequence"/>
</dbReference>
<keyword evidence="1" id="KW-0812">Transmembrane</keyword>
<dbReference type="RefSeq" id="WP_239362442.1">
    <property type="nucleotide sequence ID" value="NZ_JAKREW010000002.1"/>
</dbReference>
<keyword evidence="1" id="KW-1133">Transmembrane helix</keyword>
<organism evidence="2 3">
    <name type="scientific">Mesorhizobium retamae</name>
    <dbReference type="NCBI Taxonomy" id="2912854"/>
    <lineage>
        <taxon>Bacteria</taxon>
        <taxon>Pseudomonadati</taxon>
        <taxon>Pseudomonadota</taxon>
        <taxon>Alphaproteobacteria</taxon>
        <taxon>Hyphomicrobiales</taxon>
        <taxon>Phyllobacteriaceae</taxon>
        <taxon>Mesorhizobium</taxon>
    </lineage>
</organism>
<gene>
    <name evidence="2" type="ORF">L4923_04815</name>
</gene>
<reference evidence="2 3" key="1">
    <citation type="submission" date="2022-02" db="EMBL/GenBank/DDBJ databases">
        <title>Draft genome sequence of Mezorhizobium retamae strain IRAMC:0171 isolated from Retama raetam nodules.</title>
        <authorList>
            <person name="Bengaied R."/>
            <person name="Sbissi I."/>
            <person name="Huber K."/>
            <person name="Ghodbane F."/>
            <person name="Nouioui I."/>
            <person name="Tarhouni M."/>
            <person name="Gtari M."/>
        </authorList>
    </citation>
    <scope>NUCLEOTIDE SEQUENCE [LARGE SCALE GENOMIC DNA]</scope>
    <source>
        <strain evidence="2 3">IRAMC:0171</strain>
    </source>
</reference>
<feature type="transmembrane region" description="Helical" evidence="1">
    <location>
        <begin position="86"/>
        <end position="105"/>
    </location>
</feature>
<name>A0ABS9QA93_9HYPH</name>
<feature type="transmembrane region" description="Helical" evidence="1">
    <location>
        <begin position="52"/>
        <end position="74"/>
    </location>
</feature>
<sequence>MNRFVAYFIRCVIILFGYAIAVLAASAFINILFLGAIGFSAEETRWMASGPLVVTIPLLAIFIAYFAFAPSALLILAAEVLARRDWLFYALGGGVVAGIVLGVAWQSGDPDFAVTDMRVILGIVGAGMVGGIFYWLCAGRWAASWWSEGRPPTSPGPSGS</sequence>
<dbReference type="EMBL" id="JAKREW010000002">
    <property type="protein sequence ID" value="MCG7504337.1"/>
    <property type="molecule type" value="Genomic_DNA"/>
</dbReference>
<evidence type="ECO:0000313" key="2">
    <source>
        <dbReference type="EMBL" id="MCG7504337.1"/>
    </source>
</evidence>
<proteinExistence type="predicted"/>
<evidence type="ECO:0000256" key="1">
    <source>
        <dbReference type="SAM" id="Phobius"/>
    </source>
</evidence>
<feature type="transmembrane region" description="Helical" evidence="1">
    <location>
        <begin position="7"/>
        <end position="40"/>
    </location>
</feature>
<protein>
    <submittedName>
        <fullName evidence="2">Uncharacterized protein</fullName>
    </submittedName>
</protein>
<evidence type="ECO:0000313" key="3">
    <source>
        <dbReference type="Proteomes" id="UP001201701"/>
    </source>
</evidence>